<protein>
    <submittedName>
        <fullName evidence="1">Uncharacterized protein</fullName>
    </submittedName>
</protein>
<organism evidence="1 2">
    <name type="scientific">Phycomyces blakesleeanus (strain ATCC 8743b / DSM 1359 / FGSC 10004 / NBRC 33097 / NRRL 1555)</name>
    <dbReference type="NCBI Taxonomy" id="763407"/>
    <lineage>
        <taxon>Eukaryota</taxon>
        <taxon>Fungi</taxon>
        <taxon>Fungi incertae sedis</taxon>
        <taxon>Mucoromycota</taxon>
        <taxon>Mucoromycotina</taxon>
        <taxon>Mucoromycetes</taxon>
        <taxon>Mucorales</taxon>
        <taxon>Phycomycetaceae</taxon>
        <taxon>Phycomyces</taxon>
    </lineage>
</organism>
<name>A0A162URX4_PHYB8</name>
<dbReference type="OrthoDB" id="2354971at2759"/>
<dbReference type="GeneID" id="28994578"/>
<dbReference type="Proteomes" id="UP000077315">
    <property type="component" value="Unassembled WGS sequence"/>
</dbReference>
<sequence length="114" mass="13456">MRKLDHETCAVADTLEELKELMYMNKHQIQELNSRLRSIAKTVHEVRKDIRRINKFLEEKDSDETVVLEKGEVQTRVDEILWGLDDVDRDNTKKLRQMQLFWESQEVVIAASAS</sequence>
<dbReference type="EMBL" id="KV440974">
    <property type="protein sequence ID" value="OAD77453.1"/>
    <property type="molecule type" value="Genomic_DNA"/>
</dbReference>
<keyword evidence="2" id="KW-1185">Reference proteome</keyword>
<proteinExistence type="predicted"/>
<dbReference type="InParanoid" id="A0A162URX4"/>
<gene>
    <name evidence="1" type="ORF">PHYBLDRAFT_157764</name>
</gene>
<evidence type="ECO:0000313" key="2">
    <source>
        <dbReference type="Proteomes" id="UP000077315"/>
    </source>
</evidence>
<dbReference type="VEuPathDB" id="FungiDB:PHYBLDRAFT_157764"/>
<dbReference type="AlphaFoldDB" id="A0A162URX4"/>
<dbReference type="RefSeq" id="XP_018295493.1">
    <property type="nucleotide sequence ID" value="XM_018433672.1"/>
</dbReference>
<evidence type="ECO:0000313" key="1">
    <source>
        <dbReference type="EMBL" id="OAD77453.1"/>
    </source>
</evidence>
<reference evidence="2" key="1">
    <citation type="submission" date="2015-06" db="EMBL/GenBank/DDBJ databases">
        <title>Expansion of signal transduction pathways in fungi by whole-genome duplication.</title>
        <authorList>
            <consortium name="DOE Joint Genome Institute"/>
            <person name="Corrochano L.M."/>
            <person name="Kuo A."/>
            <person name="Marcet-Houben M."/>
            <person name="Polaino S."/>
            <person name="Salamov A."/>
            <person name="Villalobos J.M."/>
            <person name="Alvarez M.I."/>
            <person name="Avalos J."/>
            <person name="Benito E.P."/>
            <person name="Benoit I."/>
            <person name="Burger G."/>
            <person name="Camino L.P."/>
            <person name="Canovas D."/>
            <person name="Cerda-Olmedo E."/>
            <person name="Cheng J.-F."/>
            <person name="Dominguez A."/>
            <person name="Elias M."/>
            <person name="Eslava A.P."/>
            <person name="Glaser F."/>
            <person name="Grimwood J."/>
            <person name="Gutierrez G."/>
            <person name="Heitman J."/>
            <person name="Henrissat B."/>
            <person name="Iturriaga E.A."/>
            <person name="Lang B.F."/>
            <person name="Lavin J.L."/>
            <person name="Lee S."/>
            <person name="Li W."/>
            <person name="Lindquist E."/>
            <person name="Lopez-Garcia S."/>
            <person name="Luque E.M."/>
            <person name="Marcos A.T."/>
            <person name="Martin J."/>
            <person name="McCluskey K."/>
            <person name="Medina H.R."/>
            <person name="Miralles-Duran A."/>
            <person name="Miyazaki A."/>
            <person name="Munoz-Torres E."/>
            <person name="Oguiza J.A."/>
            <person name="Ohm R."/>
            <person name="Olmedo M."/>
            <person name="Orejas M."/>
            <person name="Ortiz-Castellanos L."/>
            <person name="Pisabarro A.G."/>
            <person name="Rodriguez-Romero J."/>
            <person name="Ruiz-Herrera J."/>
            <person name="Ruiz-Vazquez R."/>
            <person name="Sanz C."/>
            <person name="Schackwitz W."/>
            <person name="Schmutz J."/>
            <person name="Shahriari M."/>
            <person name="Shelest E."/>
            <person name="Silva-Franco F."/>
            <person name="Soanes D."/>
            <person name="Syed K."/>
            <person name="Tagua V.G."/>
            <person name="Talbot N.J."/>
            <person name="Thon M."/>
            <person name="De vries R.P."/>
            <person name="Wiebenga A."/>
            <person name="Yadav J.S."/>
            <person name="Braun E.L."/>
            <person name="Baker S."/>
            <person name="Garre V."/>
            <person name="Horwitz B."/>
            <person name="Torres-Martinez S."/>
            <person name="Idnurm A."/>
            <person name="Herrera-Estrella A."/>
            <person name="Gabaldon T."/>
            <person name="Grigoriev I.V."/>
        </authorList>
    </citation>
    <scope>NUCLEOTIDE SEQUENCE [LARGE SCALE GENOMIC DNA]</scope>
    <source>
        <strain evidence="2">NRRL 1555(-)</strain>
    </source>
</reference>
<accession>A0A162URX4</accession>